<organism evidence="8 9">
    <name type="scientific">Skeletonema marinoi</name>
    <dbReference type="NCBI Taxonomy" id="267567"/>
    <lineage>
        <taxon>Eukaryota</taxon>
        <taxon>Sar</taxon>
        <taxon>Stramenopiles</taxon>
        <taxon>Ochrophyta</taxon>
        <taxon>Bacillariophyta</taxon>
        <taxon>Coscinodiscophyceae</taxon>
        <taxon>Thalassiosirophycidae</taxon>
        <taxon>Thalassiosirales</taxon>
        <taxon>Skeletonemataceae</taxon>
        <taxon>Skeletonema</taxon>
        <taxon>Skeletonema marinoi-dohrnii complex</taxon>
    </lineage>
</organism>
<dbReference type="InterPro" id="IPR050626">
    <property type="entry name" value="Peptidase_M16"/>
</dbReference>
<dbReference type="GO" id="GO:0008237">
    <property type="term" value="F:metallopeptidase activity"/>
    <property type="evidence" value="ECO:0007669"/>
    <property type="project" value="UniProtKB-KW"/>
</dbReference>
<keyword evidence="2" id="KW-0645">Protease</keyword>
<keyword evidence="6" id="KW-0482">Metalloprotease</keyword>
<dbReference type="InterPro" id="IPR011249">
    <property type="entry name" value="Metalloenz_LuxS/M16"/>
</dbReference>
<dbReference type="SUPFAM" id="SSF63411">
    <property type="entry name" value="LuxS/MPP-like metallohydrolase"/>
    <property type="match status" value="2"/>
</dbReference>
<evidence type="ECO:0000313" key="9">
    <source>
        <dbReference type="Proteomes" id="UP001224775"/>
    </source>
</evidence>
<keyword evidence="4 8" id="KW-0378">Hydrolase</keyword>
<gene>
    <name evidence="8" type="ORF">QTG54_003014</name>
</gene>
<dbReference type="Pfam" id="PF00675">
    <property type="entry name" value="Peptidase_M16"/>
    <property type="match status" value="1"/>
</dbReference>
<evidence type="ECO:0000256" key="6">
    <source>
        <dbReference type="ARBA" id="ARBA00023049"/>
    </source>
</evidence>
<accession>A0AAD8YJG4</accession>
<sequence length="972" mass="108297">MESQIILRHFRIDNDGCDCHTNTTNSLFHSLPTISSIPIHTSRRKFIEHATTAFTVGTFLSSPAAAVDTFATTADNKNVIAVPLGPLAPFSSVRTYRNIELSNGLKVLLVQDKKALQSTAAICIDGAGQFNEPAEIPGLAHLMEHIVLSSSRSRGSKKVLQRKARKLWKNGSRKQSNEMREFNSSEEEEDFETWLSGNDGDSNAFTAPSFVCFHFNRFAQLFTLDEVETTITEKPYVIPREIARVNDELDSTSDQSRAFYFLKQQINPEHPFSRFTAGSRETLQTIPTEKGIDIPIELLLFFRDHYIASRATLVVVSKDDVSALDRWISPFSNVMSQKVVSKYQDTTQLPPPLIEESATFKSKTLTQSIILRSKDDVQLDENIQTLCMEWPLSLSYFKAPFGSRQASTQNTITSASVGFVLSQIISRRGPGSLRFFLEKFGWVPKRSTKGVPRITFPVDVSGFQILRMEIGLTLDGFQSRSAVVAAVFEALRTVVSKPLQLDLIKQYLSTGLLHGYLFAPRPPDAVALAVDALRFGIGGTSGVGNNNFNWYLMPSPEDNMGIERMREAVTDVLRIMVNEEQAIISFRASPKAIFEYSGGIVDQKVTTVPLFLPWKREPITGARYLVESRANGGSSYFKSLSWFAATFDGEELSPPYLNPLIPTNIRPPRPVIERQGKWGRQFFYLEDANASEDPTRTIGRGGMKLTNEGIWSELKTTTPLEVQSNWKLWQIPPSYASTVGLQLPVRPPEPGIECAFVVQLLSSLPAAFTTSQLALVNLWLLSFDDEILGLAELGAAAGIAYETSLNRSGLRICFRGVSQTLPSYVRRFCRRLVQHHVKLLDGSTKMADSVPIRASALANRSPQMTRAEKDFVASFVTRASERDVANEASFFLKCTSGGYLITQGDILPRESQKLLSELQTIFRDYTKASNNFVTSPELRDLLYRPIWKPNVSSPCLLPGVPLISDACGRVPR</sequence>
<evidence type="ECO:0000256" key="2">
    <source>
        <dbReference type="ARBA" id="ARBA00022670"/>
    </source>
</evidence>
<dbReference type="EMBL" id="JATAAI010000004">
    <property type="protein sequence ID" value="KAK1746407.1"/>
    <property type="molecule type" value="Genomic_DNA"/>
</dbReference>
<keyword evidence="3" id="KW-0479">Metal-binding</keyword>
<proteinExistence type="inferred from homology"/>
<feature type="domain" description="Peptidase M16 N-terminal" evidence="7">
    <location>
        <begin position="106"/>
        <end position="161"/>
    </location>
</feature>
<dbReference type="EC" id="3.4.24.-" evidence="8"/>
<dbReference type="GO" id="GO:0046872">
    <property type="term" value="F:metal ion binding"/>
    <property type="evidence" value="ECO:0007669"/>
    <property type="project" value="UniProtKB-KW"/>
</dbReference>
<dbReference type="AlphaFoldDB" id="A0AAD8YJG4"/>
<evidence type="ECO:0000256" key="3">
    <source>
        <dbReference type="ARBA" id="ARBA00022723"/>
    </source>
</evidence>
<dbReference type="InterPro" id="IPR011765">
    <property type="entry name" value="Pept_M16_N"/>
</dbReference>
<evidence type="ECO:0000256" key="5">
    <source>
        <dbReference type="ARBA" id="ARBA00022833"/>
    </source>
</evidence>
<dbReference type="Proteomes" id="UP001224775">
    <property type="component" value="Unassembled WGS sequence"/>
</dbReference>
<keyword evidence="5" id="KW-0862">Zinc</keyword>
<keyword evidence="9" id="KW-1185">Reference proteome</keyword>
<evidence type="ECO:0000259" key="7">
    <source>
        <dbReference type="Pfam" id="PF00675"/>
    </source>
</evidence>
<comment type="similarity">
    <text evidence="1">Belongs to the peptidase M16 family.</text>
</comment>
<protein>
    <submittedName>
        <fullName evidence="8">Zinc-dependent peptidase, M16 (Insulinase) family</fullName>
        <ecNumber evidence="8">3.4.24.-</ecNumber>
    </submittedName>
</protein>
<dbReference type="PANTHER" id="PTHR43690">
    <property type="entry name" value="NARDILYSIN"/>
    <property type="match status" value="1"/>
</dbReference>
<dbReference type="Gene3D" id="3.30.830.10">
    <property type="entry name" value="Metalloenzyme, LuxS/M16 peptidase-like"/>
    <property type="match status" value="2"/>
</dbReference>
<dbReference type="GO" id="GO:0006508">
    <property type="term" value="P:proteolysis"/>
    <property type="evidence" value="ECO:0007669"/>
    <property type="project" value="UniProtKB-KW"/>
</dbReference>
<evidence type="ECO:0000313" key="8">
    <source>
        <dbReference type="EMBL" id="KAK1746407.1"/>
    </source>
</evidence>
<name>A0AAD8YJG4_9STRA</name>
<reference evidence="8" key="1">
    <citation type="submission" date="2023-06" db="EMBL/GenBank/DDBJ databases">
        <title>Survivors Of The Sea: Transcriptome response of Skeletonema marinoi to long-term dormancy.</title>
        <authorList>
            <person name="Pinder M.I.M."/>
            <person name="Kourtchenko O."/>
            <person name="Robertson E.K."/>
            <person name="Larsson T."/>
            <person name="Maumus F."/>
            <person name="Osuna-Cruz C.M."/>
            <person name="Vancaester E."/>
            <person name="Stenow R."/>
            <person name="Vandepoele K."/>
            <person name="Ploug H."/>
            <person name="Bruchert V."/>
            <person name="Godhe A."/>
            <person name="Topel M."/>
        </authorList>
    </citation>
    <scope>NUCLEOTIDE SEQUENCE</scope>
    <source>
        <strain evidence="8">R05AC</strain>
    </source>
</reference>
<evidence type="ECO:0000256" key="4">
    <source>
        <dbReference type="ARBA" id="ARBA00022801"/>
    </source>
</evidence>
<evidence type="ECO:0000256" key="1">
    <source>
        <dbReference type="ARBA" id="ARBA00007261"/>
    </source>
</evidence>
<dbReference type="PANTHER" id="PTHR43690:SF18">
    <property type="entry name" value="INSULIN-DEGRADING ENZYME-RELATED"/>
    <property type="match status" value="1"/>
</dbReference>
<comment type="caution">
    <text evidence="8">The sequence shown here is derived from an EMBL/GenBank/DDBJ whole genome shotgun (WGS) entry which is preliminary data.</text>
</comment>